<dbReference type="RefSeq" id="WP_066514597.1">
    <property type="nucleotide sequence ID" value="NZ_AP017655.1"/>
</dbReference>
<evidence type="ECO:0000313" key="3">
    <source>
        <dbReference type="Proteomes" id="UP000218272"/>
    </source>
</evidence>
<reference evidence="2 3" key="1">
    <citation type="submission" date="2016-10" db="EMBL/GenBank/DDBJ databases">
        <title>Complete Genome Sequence of the Nonylphenol-Degrading Bacterium Sphingobium cloacae JCM 10874T.</title>
        <authorList>
            <person name="Ootsuka M."/>
            <person name="Nishizawa T."/>
            <person name="Ohta H."/>
        </authorList>
    </citation>
    <scope>NUCLEOTIDE SEQUENCE [LARGE SCALE GENOMIC DNA]</scope>
    <source>
        <strain evidence="2 3">JCM 10874</strain>
    </source>
</reference>
<evidence type="ECO:0000313" key="2">
    <source>
        <dbReference type="EMBL" id="BAV66171.1"/>
    </source>
</evidence>
<protein>
    <submittedName>
        <fullName evidence="2">Uncharacterized protein</fullName>
    </submittedName>
</protein>
<proteinExistence type="predicted"/>
<feature type="chain" id="PRO_5009112599" evidence="1">
    <location>
        <begin position="26"/>
        <end position="137"/>
    </location>
</feature>
<name>A0A1E1F6Z0_9SPHN</name>
<dbReference type="KEGG" id="sclo:SCLO_1031310"/>
<accession>A0A1E1F6Z0</accession>
<organism evidence="2 3">
    <name type="scientific">Sphingobium cloacae</name>
    <dbReference type="NCBI Taxonomy" id="120107"/>
    <lineage>
        <taxon>Bacteria</taxon>
        <taxon>Pseudomonadati</taxon>
        <taxon>Pseudomonadota</taxon>
        <taxon>Alphaproteobacteria</taxon>
        <taxon>Sphingomonadales</taxon>
        <taxon>Sphingomonadaceae</taxon>
        <taxon>Sphingobium</taxon>
    </lineage>
</organism>
<gene>
    <name evidence="2" type="ORF">SCLO_1031310</name>
</gene>
<dbReference type="EMBL" id="AP017655">
    <property type="protein sequence ID" value="BAV66171.1"/>
    <property type="molecule type" value="Genomic_DNA"/>
</dbReference>
<keyword evidence="3" id="KW-1185">Reference proteome</keyword>
<dbReference type="OrthoDB" id="7473682at2"/>
<keyword evidence="1" id="KW-0732">Signal</keyword>
<dbReference type="AlphaFoldDB" id="A0A1E1F6Z0"/>
<sequence>MSARRGIFTITALTVGLMAGPGAFAQSHGDLHRAVDAAILSDVAADRQAEREAKRQPYASPGGYGSIATAGAARDACSEKALAQAGMGARILGTPSASTMSTGWEVEGMVGSTSDSVPFVCSVRNGSVTGILLRRGE</sequence>
<feature type="signal peptide" evidence="1">
    <location>
        <begin position="1"/>
        <end position="25"/>
    </location>
</feature>
<dbReference type="Proteomes" id="UP000218272">
    <property type="component" value="Chromosome SCLO_1"/>
</dbReference>
<evidence type="ECO:0000256" key="1">
    <source>
        <dbReference type="SAM" id="SignalP"/>
    </source>
</evidence>